<evidence type="ECO:0000256" key="16">
    <source>
        <dbReference type="HAMAP-Rule" id="MF_01274"/>
    </source>
</evidence>
<feature type="binding site" evidence="16">
    <location>
        <position position="118"/>
    </location>
    <ligand>
        <name>ATP</name>
        <dbReference type="ChEBI" id="CHEBI:30616"/>
    </ligand>
</feature>
<dbReference type="EC" id="2.7.1.33" evidence="6 16"/>
<evidence type="ECO:0000313" key="17">
    <source>
        <dbReference type="EMBL" id="POY39233.1"/>
    </source>
</evidence>
<protein>
    <recommendedName>
        <fullName evidence="15 16">Type III pantothenate kinase</fullName>
        <ecNumber evidence="6 16">2.7.1.33</ecNumber>
    </recommendedName>
    <alternativeName>
        <fullName evidence="16">PanK-III</fullName>
    </alternativeName>
    <alternativeName>
        <fullName evidence="16">Pantothenic acid kinase</fullName>
    </alternativeName>
</protein>
<evidence type="ECO:0000313" key="18">
    <source>
        <dbReference type="Proteomes" id="UP000236893"/>
    </source>
</evidence>
<proteinExistence type="inferred from homology"/>
<dbReference type="GO" id="GO:0015937">
    <property type="term" value="P:coenzyme A biosynthetic process"/>
    <property type="evidence" value="ECO:0007669"/>
    <property type="project" value="UniProtKB-UniRule"/>
</dbReference>
<keyword evidence="9 16" id="KW-0547">Nucleotide-binding</keyword>
<evidence type="ECO:0000256" key="15">
    <source>
        <dbReference type="ARBA" id="ARBA00040883"/>
    </source>
</evidence>
<feature type="binding site" evidence="16">
    <location>
        <begin position="6"/>
        <end position="13"/>
    </location>
    <ligand>
        <name>ATP</name>
        <dbReference type="ChEBI" id="CHEBI:30616"/>
    </ligand>
</feature>
<dbReference type="CDD" id="cd24015">
    <property type="entry name" value="ASKHA_NBD_PanK-III"/>
    <property type="match status" value="1"/>
</dbReference>
<dbReference type="EMBL" id="PQVF01000001">
    <property type="protein sequence ID" value="POY39233.1"/>
    <property type="molecule type" value="Genomic_DNA"/>
</dbReference>
<keyword evidence="7 16" id="KW-0963">Cytoplasm</keyword>
<dbReference type="GO" id="GO:0005737">
    <property type="term" value="C:cytoplasm"/>
    <property type="evidence" value="ECO:0007669"/>
    <property type="project" value="UniProtKB-SubCell"/>
</dbReference>
<evidence type="ECO:0000256" key="11">
    <source>
        <dbReference type="ARBA" id="ARBA00022840"/>
    </source>
</evidence>
<evidence type="ECO:0000256" key="5">
    <source>
        <dbReference type="ARBA" id="ARBA00011738"/>
    </source>
</evidence>
<feature type="binding site" evidence="16">
    <location>
        <position position="85"/>
    </location>
    <ligand>
        <name>substrate</name>
    </ligand>
</feature>
<dbReference type="InterPro" id="IPR043129">
    <property type="entry name" value="ATPase_NBD"/>
</dbReference>
<feature type="binding site" evidence="16">
    <location>
        <begin position="92"/>
        <end position="95"/>
    </location>
    <ligand>
        <name>substrate</name>
    </ligand>
</feature>
<keyword evidence="11 16" id="KW-0067">ATP-binding</keyword>
<comment type="catalytic activity">
    <reaction evidence="1 16">
        <text>(R)-pantothenate + ATP = (R)-4'-phosphopantothenate + ADP + H(+)</text>
        <dbReference type="Rhea" id="RHEA:16373"/>
        <dbReference type="ChEBI" id="CHEBI:10986"/>
        <dbReference type="ChEBI" id="CHEBI:15378"/>
        <dbReference type="ChEBI" id="CHEBI:29032"/>
        <dbReference type="ChEBI" id="CHEBI:30616"/>
        <dbReference type="ChEBI" id="CHEBI:456216"/>
        <dbReference type="EC" id="2.7.1.33"/>
    </reaction>
</comment>
<evidence type="ECO:0000256" key="9">
    <source>
        <dbReference type="ARBA" id="ARBA00022741"/>
    </source>
</evidence>
<keyword evidence="12 16" id="KW-0630">Potassium</keyword>
<reference evidence="17 18" key="1">
    <citation type="submission" date="2018-01" db="EMBL/GenBank/DDBJ databases">
        <authorList>
            <person name="Gaut B.S."/>
            <person name="Morton B.R."/>
            <person name="Clegg M.T."/>
            <person name="Duvall M.R."/>
        </authorList>
    </citation>
    <scope>NUCLEOTIDE SEQUENCE [LARGE SCALE GENOMIC DNA]</scope>
    <source>
        <strain evidence="17 18">HR-AV</strain>
    </source>
</reference>
<comment type="cofactor">
    <cofactor evidence="16">
        <name>NH4(+)</name>
        <dbReference type="ChEBI" id="CHEBI:28938"/>
    </cofactor>
    <cofactor evidence="16">
        <name>K(+)</name>
        <dbReference type="ChEBI" id="CHEBI:29103"/>
    </cofactor>
    <text evidence="16">A monovalent cation. Ammonium or potassium.</text>
</comment>
<sequence length="246" mass="27253">MNLIIDIGNFKTKIAVFNNDDLIEVIAIEDSPIDYIQQFIRKYKPKYSILSSVVINDEGIIRLLNQTTTFTLLNNTIRVPVKNNYGTPATLGTDRLAAVNGAFQLFEKRNVLIINGGTCVTFDLITKEGVYLGGAISPGLAMRFSALNTFTDKLPLISFENDFNQLIGTSTRESILSGVQNGLIAELEGIISKYEKQFENLAVVLCGGDSKFFDSRLKNSIFAPVVNWQPNLVLIGLNAILKYQYA</sequence>
<feature type="binding site" evidence="16">
    <location>
        <position position="171"/>
    </location>
    <ligand>
        <name>substrate</name>
    </ligand>
</feature>
<evidence type="ECO:0000256" key="3">
    <source>
        <dbReference type="ARBA" id="ARBA00004496"/>
    </source>
</evidence>
<comment type="subunit">
    <text evidence="5 16">Homodimer.</text>
</comment>
<dbReference type="GO" id="GO:0005524">
    <property type="term" value="F:ATP binding"/>
    <property type="evidence" value="ECO:0007669"/>
    <property type="project" value="UniProtKB-UniRule"/>
</dbReference>
<feature type="active site" description="Proton acceptor" evidence="16">
    <location>
        <position position="94"/>
    </location>
</feature>
<organism evidence="17 18">
    <name type="scientific">Solitalea longa</name>
    <dbReference type="NCBI Taxonomy" id="2079460"/>
    <lineage>
        <taxon>Bacteria</taxon>
        <taxon>Pseudomonadati</taxon>
        <taxon>Bacteroidota</taxon>
        <taxon>Sphingobacteriia</taxon>
        <taxon>Sphingobacteriales</taxon>
        <taxon>Sphingobacteriaceae</taxon>
        <taxon>Solitalea</taxon>
    </lineage>
</organism>
<evidence type="ECO:0000256" key="13">
    <source>
        <dbReference type="ARBA" id="ARBA00022993"/>
    </source>
</evidence>
<dbReference type="Proteomes" id="UP000236893">
    <property type="component" value="Unassembled WGS sequence"/>
</dbReference>
<dbReference type="Gene3D" id="3.30.420.40">
    <property type="match status" value="1"/>
</dbReference>
<comment type="caution">
    <text evidence="16">Lacks conserved residue(s) required for the propagation of feature annotation.</text>
</comment>
<dbReference type="InterPro" id="IPR004619">
    <property type="entry name" value="Type_III_PanK"/>
</dbReference>
<comment type="function">
    <text evidence="16">Catalyzes the phosphorylation of pantothenate (Pan), the first step in CoA biosynthesis.</text>
</comment>
<evidence type="ECO:0000256" key="10">
    <source>
        <dbReference type="ARBA" id="ARBA00022777"/>
    </source>
</evidence>
<evidence type="ECO:0000256" key="12">
    <source>
        <dbReference type="ARBA" id="ARBA00022958"/>
    </source>
</evidence>
<comment type="cofactor">
    <cofactor evidence="2">
        <name>K(+)</name>
        <dbReference type="ChEBI" id="CHEBI:29103"/>
    </cofactor>
</comment>
<dbReference type="NCBIfam" id="TIGR00671">
    <property type="entry name" value="baf"/>
    <property type="match status" value="1"/>
</dbReference>
<comment type="caution">
    <text evidence="17">The sequence shown here is derived from an EMBL/GenBank/DDBJ whole genome shotgun (WGS) entry which is preliminary data.</text>
</comment>
<comment type="similarity">
    <text evidence="14 16">Belongs to the type III pantothenate kinase family.</text>
</comment>
<dbReference type="AlphaFoldDB" id="A0A2S5AAV3"/>
<dbReference type="SUPFAM" id="SSF53067">
    <property type="entry name" value="Actin-like ATPase domain"/>
    <property type="match status" value="2"/>
</dbReference>
<dbReference type="PANTHER" id="PTHR34265">
    <property type="entry name" value="TYPE III PANTOTHENATE KINASE"/>
    <property type="match status" value="1"/>
</dbReference>
<accession>A0A2S5AAV3</accession>
<dbReference type="OrthoDB" id="9804707at2"/>
<evidence type="ECO:0000256" key="14">
    <source>
        <dbReference type="ARBA" id="ARBA00038036"/>
    </source>
</evidence>
<dbReference type="RefSeq" id="WP_103787335.1">
    <property type="nucleotide sequence ID" value="NZ_PQVF01000001.1"/>
</dbReference>
<dbReference type="GO" id="GO:0004594">
    <property type="term" value="F:pantothenate kinase activity"/>
    <property type="evidence" value="ECO:0007669"/>
    <property type="project" value="UniProtKB-UniRule"/>
</dbReference>
<evidence type="ECO:0000256" key="1">
    <source>
        <dbReference type="ARBA" id="ARBA00001206"/>
    </source>
</evidence>
<evidence type="ECO:0000256" key="2">
    <source>
        <dbReference type="ARBA" id="ARBA00001958"/>
    </source>
</evidence>
<evidence type="ECO:0000256" key="8">
    <source>
        <dbReference type="ARBA" id="ARBA00022679"/>
    </source>
</evidence>
<dbReference type="UniPathway" id="UPA00241">
    <property type="reaction ID" value="UER00352"/>
</dbReference>
<keyword evidence="18" id="KW-1185">Reference proteome</keyword>
<evidence type="ECO:0000256" key="4">
    <source>
        <dbReference type="ARBA" id="ARBA00005225"/>
    </source>
</evidence>
<keyword evidence="13 16" id="KW-0173">Coenzyme A biosynthesis</keyword>
<dbReference type="PANTHER" id="PTHR34265:SF1">
    <property type="entry name" value="TYPE III PANTOTHENATE KINASE"/>
    <property type="match status" value="1"/>
</dbReference>
<keyword evidence="8 16" id="KW-0808">Transferase</keyword>
<dbReference type="Pfam" id="PF03309">
    <property type="entry name" value="Pan_kinase"/>
    <property type="match status" value="1"/>
</dbReference>
<comment type="subcellular location">
    <subcellularLocation>
        <location evidence="3 16">Cytoplasm</location>
    </subcellularLocation>
</comment>
<dbReference type="HAMAP" id="MF_01274">
    <property type="entry name" value="Pantothen_kinase_3"/>
    <property type="match status" value="1"/>
</dbReference>
<gene>
    <name evidence="16" type="primary">coaX</name>
    <name evidence="17" type="ORF">C3K47_01695</name>
</gene>
<evidence type="ECO:0000256" key="6">
    <source>
        <dbReference type="ARBA" id="ARBA00012102"/>
    </source>
</evidence>
<evidence type="ECO:0000256" key="7">
    <source>
        <dbReference type="ARBA" id="ARBA00022490"/>
    </source>
</evidence>
<keyword evidence="10 16" id="KW-0418">Kinase</keyword>
<comment type="pathway">
    <text evidence="4 16">Cofactor biosynthesis; coenzyme A biosynthesis; CoA from (R)-pantothenate: step 1/5.</text>
</comment>
<name>A0A2S5AAV3_9SPHI</name>